<keyword evidence="5" id="KW-0964">Secreted</keyword>
<dbReference type="Proteomes" id="UP000305883">
    <property type="component" value="Unassembled WGS sequence"/>
</dbReference>
<dbReference type="SUPFAM" id="SSF54556">
    <property type="entry name" value="Chitinase insertion domain"/>
    <property type="match status" value="1"/>
</dbReference>
<dbReference type="OrthoDB" id="73875at2759"/>
<dbReference type="SUPFAM" id="SSF54106">
    <property type="entry name" value="LysM domain"/>
    <property type="match status" value="1"/>
</dbReference>
<dbReference type="InterPro" id="IPR017853">
    <property type="entry name" value="GH"/>
</dbReference>
<evidence type="ECO:0000313" key="17">
    <source>
        <dbReference type="Proteomes" id="UP000305883"/>
    </source>
</evidence>
<evidence type="ECO:0000256" key="4">
    <source>
        <dbReference type="ARBA" id="ARBA00012729"/>
    </source>
</evidence>
<dbReference type="PROSITE" id="PS51782">
    <property type="entry name" value="LYSM"/>
    <property type="match status" value="3"/>
</dbReference>
<evidence type="ECO:0000256" key="8">
    <source>
        <dbReference type="ARBA" id="ARBA00023024"/>
    </source>
</evidence>
<dbReference type="EC" id="3.2.1.14" evidence="4"/>
<dbReference type="PANTHER" id="PTHR47700">
    <property type="entry name" value="V CHITINASE, PUTATIVE (AFU_ORTHOLOGUE AFUA_6G13720)-RELATED"/>
    <property type="match status" value="1"/>
</dbReference>
<dbReference type="InterPro" id="IPR036861">
    <property type="entry name" value="Endochitinase-like_sf"/>
</dbReference>
<sequence>MVRAGQRYFLPLVGCLFYRGAISQQDLCPTTCVVSGPDPANWTTVGEFGQLQACKKPLVLDFSVTIPVTEKQPIRACNVFANDFYAGPVDPPASGGTEDITPIMAWTPAGSENETGGLVASQPVEHLQSYLQNVISRAANRTILFATASDVTVGVYVGANLLNPSVAGTFFDYLLAVLFGPGIADEKAALIQACDGRSGDQIFGLIAASTPDFTTVHNAVARWSNGQCVDTSSYPEVFDVDPEPIDMVDSNTALTLSSGARVGLSNSTDRKNVTSPAVRGLLLARADCRTIDVKSGDNCGKLVTRCGGGMTAADLYKYNPKSTLCSTLQPGQLICCSAGSLPKPTTPQPNPDGSCRTQKVDEGDDCGKLVTRCGGGLTAAQFYQYNTKSGLCATLQPGQHVCCTPGKLPDLRPKKNADGSCFAYKIQDGDFCAKVAAANGLTVDELEKLNKETWGWNGCENGFWPDNWICLSEGTPPFPAPIANAVCGPQKPGSTKPSGSTSRDWAKMNQCPLNSCCNIWGQCGTTEDFCIDTNTGPPGTAKKNTYGCISNCGMSIVQSGPPAQFIKLGYFEGFNLGRNCLNMDATQIDPSFTHVHFAFGMIDDNFNVYHEDELAEFQFQQFKKLRGPKRIISFGGWVFSAEVPFYHIFRNGVKPENREKLADNLVKYVVDNGLDGLDIDWEYPSAPNLGEGVPEGDPSEALNYLRLLSRLRAKLPKDKSLSIAAPASHWYLKQFPIKAMSELLDYIVYMTYDLHGQWDAGNKWATPGCPTGNCLRSHVNRTETMNTLVMITKAGVPSNKVLVGVSSYGRSFQMANPSCTGPNCLYTGDRLTSYARKGRCTDTAGYISNAEIDEIKGRSWLDAESNSRIMVDGDLWVAYMDDSLKDSRTQMYKRYNMGGTIDWAVDLVKFHDPPKLLPDGINLGLSWASIKANVRMGESATCNPSARTGTWVDKQCTHDAVGDNTKMTPKARWDALDCKSGWTDIVRRWQGCDFKEGGKEDFSEHIASYLRAPSRPRCNDLGQASSCGVMQCAAHNTPETNPERKTGACAYELWNGLAEIHTILRNYYYSLESTGNSLARRKDTFIETFAPKPDDDSKIFDLFLTLMPIPLTAAVPRFFGSALASMKYFSGATGGDRRAAWEAGTITMVGTAFSIAKDALDSASSAREEIAFNDIFDKIITNWKAQVNRLVAQIFNGSPESVKLLSALVSDGKMIQGEEDQPASGYTGEYTKSWEDSKYIERAFYALAIPVLWAADRPTPFILDFGDSCVIDATKYFEERADKYNAGWRCPNGHSYILAGVDDEPKGCPHANPRLCLLPRNRNFFKILKGIDELKEPGQDRWGKVTVDDLIIGAVNTYKKNNGRNVMDPAKSMTDPADIQRLQNVASQDIRLGGFQHIPICGPEEARANLLKGRKAYGNSPNYPCNP</sequence>
<feature type="domain" description="LysM" evidence="14">
    <location>
        <begin position="422"/>
        <end position="471"/>
    </location>
</feature>
<feature type="domain" description="LysM" evidence="14">
    <location>
        <begin position="289"/>
        <end position="336"/>
    </location>
</feature>
<evidence type="ECO:0000259" key="15">
    <source>
        <dbReference type="PROSITE" id="PS51910"/>
    </source>
</evidence>
<dbReference type="Pfam" id="PF01476">
    <property type="entry name" value="LysM"/>
    <property type="match status" value="2"/>
</dbReference>
<evidence type="ECO:0000256" key="5">
    <source>
        <dbReference type="ARBA" id="ARBA00022525"/>
    </source>
</evidence>
<evidence type="ECO:0000256" key="1">
    <source>
        <dbReference type="ARBA" id="ARBA00000822"/>
    </source>
</evidence>
<gene>
    <name evidence="16" type="ORF">CH35J_012268</name>
</gene>
<dbReference type="SUPFAM" id="SSF51445">
    <property type="entry name" value="(Trans)glycosidases"/>
    <property type="match status" value="1"/>
</dbReference>
<dbReference type="SMART" id="SM00636">
    <property type="entry name" value="Glyco_18"/>
    <property type="match status" value="1"/>
</dbReference>
<feature type="domain" description="GH18" evidence="15">
    <location>
        <begin position="565"/>
        <end position="924"/>
    </location>
</feature>
<dbReference type="GO" id="GO:0005576">
    <property type="term" value="C:extracellular region"/>
    <property type="evidence" value="ECO:0007669"/>
    <property type="project" value="UniProtKB-SubCell"/>
</dbReference>
<evidence type="ECO:0000256" key="12">
    <source>
        <dbReference type="ARBA" id="ARBA00023326"/>
    </source>
</evidence>
<feature type="domain" description="LysM" evidence="14">
    <location>
        <begin position="356"/>
        <end position="403"/>
    </location>
</feature>
<dbReference type="InterPro" id="IPR001579">
    <property type="entry name" value="Glyco_hydro_18_chit_AS"/>
</dbReference>
<keyword evidence="12" id="KW-0624">Polysaccharide degradation</keyword>
<evidence type="ECO:0000256" key="7">
    <source>
        <dbReference type="ARBA" id="ARBA00022801"/>
    </source>
</evidence>
<dbReference type="EMBL" id="MWPZ01000012">
    <property type="protein sequence ID" value="TIC90133.1"/>
    <property type="molecule type" value="Genomic_DNA"/>
</dbReference>
<evidence type="ECO:0000256" key="13">
    <source>
        <dbReference type="RuleBase" id="RU000489"/>
    </source>
</evidence>
<reference evidence="16 17" key="1">
    <citation type="journal article" date="2019" name="Genome Biol. Evol.">
        <title>Genomic Plasticity Mediated by Transposable Elements in the Plant Pathogenic Fungus Colletotrichum higginsianum.</title>
        <authorList>
            <person name="Tsushima A."/>
            <person name="Gan P."/>
            <person name="Kumakura N."/>
            <person name="Narusaka M."/>
            <person name="Takano Y."/>
            <person name="Narusaka Y."/>
            <person name="Shirasu K."/>
        </authorList>
    </citation>
    <scope>NUCLEOTIDE SEQUENCE [LARGE SCALE GENOMIC DNA]</scope>
    <source>
        <strain evidence="16 17">MAFF305635-RFP</strain>
    </source>
</reference>
<evidence type="ECO:0000256" key="2">
    <source>
        <dbReference type="ARBA" id="ARBA00004613"/>
    </source>
</evidence>
<dbReference type="GO" id="GO:0008843">
    <property type="term" value="F:endochitinase activity"/>
    <property type="evidence" value="ECO:0007669"/>
    <property type="project" value="UniProtKB-EC"/>
</dbReference>
<dbReference type="Gene3D" id="3.20.20.80">
    <property type="entry name" value="Glycosidases"/>
    <property type="match status" value="1"/>
</dbReference>
<dbReference type="GO" id="GO:0006032">
    <property type="term" value="P:chitin catabolic process"/>
    <property type="evidence" value="ECO:0007669"/>
    <property type="project" value="UniProtKB-KW"/>
</dbReference>
<dbReference type="PROSITE" id="PS51910">
    <property type="entry name" value="GH18_2"/>
    <property type="match status" value="1"/>
</dbReference>
<keyword evidence="9" id="KW-0843">Virulence</keyword>
<evidence type="ECO:0000256" key="6">
    <source>
        <dbReference type="ARBA" id="ARBA00022669"/>
    </source>
</evidence>
<dbReference type="InterPro" id="IPR029070">
    <property type="entry name" value="Chitinase_insertion_sf"/>
</dbReference>
<evidence type="ECO:0000256" key="10">
    <source>
        <dbReference type="ARBA" id="ARBA00023277"/>
    </source>
</evidence>
<keyword evidence="10" id="KW-0119">Carbohydrate metabolism</keyword>
<keyword evidence="8" id="KW-0146">Chitin degradation</keyword>
<dbReference type="SUPFAM" id="SSF57016">
    <property type="entry name" value="Plant lectins/antimicrobial peptides"/>
    <property type="match status" value="1"/>
</dbReference>
<protein>
    <recommendedName>
        <fullName evidence="4">chitinase</fullName>
        <ecNumber evidence="4">3.2.1.14</ecNumber>
    </recommendedName>
</protein>
<accession>A0A4V4N9Z1</accession>
<comment type="catalytic activity">
    <reaction evidence="1">
        <text>Random endo-hydrolysis of N-acetyl-beta-D-glucosaminide (1-&gt;4)-beta-linkages in chitin and chitodextrins.</text>
        <dbReference type="EC" id="3.2.1.14"/>
    </reaction>
</comment>
<evidence type="ECO:0000256" key="9">
    <source>
        <dbReference type="ARBA" id="ARBA00023026"/>
    </source>
</evidence>
<dbReference type="InterPro" id="IPR011583">
    <property type="entry name" value="Chitinase_II/V-like_cat"/>
</dbReference>
<evidence type="ECO:0000256" key="11">
    <source>
        <dbReference type="ARBA" id="ARBA00023295"/>
    </source>
</evidence>
<dbReference type="GO" id="GO:0008061">
    <property type="term" value="F:chitin binding"/>
    <property type="evidence" value="ECO:0007669"/>
    <property type="project" value="UniProtKB-KW"/>
</dbReference>
<dbReference type="CDD" id="cd02878">
    <property type="entry name" value="GH18_zymocin_alpha"/>
    <property type="match status" value="1"/>
</dbReference>
<dbReference type="GO" id="GO:0000272">
    <property type="term" value="P:polysaccharide catabolic process"/>
    <property type="evidence" value="ECO:0007669"/>
    <property type="project" value="UniProtKB-KW"/>
</dbReference>
<dbReference type="InterPro" id="IPR001223">
    <property type="entry name" value="Glyco_hydro18_cat"/>
</dbReference>
<comment type="subcellular location">
    <subcellularLocation>
        <location evidence="2">Secreted</location>
    </subcellularLocation>
</comment>
<comment type="similarity">
    <text evidence="3">Belongs to the glycosyl hydrolase 18 family. Chitinase class V subfamily.</text>
</comment>
<dbReference type="SMART" id="SM00257">
    <property type="entry name" value="LysM"/>
    <property type="match status" value="2"/>
</dbReference>
<name>A0A4V4N9Z1_9PEZI</name>
<dbReference type="Gene3D" id="3.30.60.10">
    <property type="entry name" value="Endochitinase-like"/>
    <property type="match status" value="1"/>
</dbReference>
<organism evidence="16 17">
    <name type="scientific">Colletotrichum higginsianum</name>
    <dbReference type="NCBI Taxonomy" id="80884"/>
    <lineage>
        <taxon>Eukaryota</taxon>
        <taxon>Fungi</taxon>
        <taxon>Dikarya</taxon>
        <taxon>Ascomycota</taxon>
        <taxon>Pezizomycotina</taxon>
        <taxon>Sordariomycetes</taxon>
        <taxon>Hypocreomycetidae</taxon>
        <taxon>Glomerellales</taxon>
        <taxon>Glomerellaceae</taxon>
        <taxon>Colletotrichum</taxon>
        <taxon>Colletotrichum destructivum species complex</taxon>
    </lineage>
</organism>
<keyword evidence="11 13" id="KW-0326">Glycosidase</keyword>
<evidence type="ECO:0000313" key="16">
    <source>
        <dbReference type="EMBL" id="TIC90133.1"/>
    </source>
</evidence>
<dbReference type="InterPro" id="IPR018392">
    <property type="entry name" value="LysM"/>
</dbReference>
<comment type="caution">
    <text evidence="16">The sequence shown here is derived from an EMBL/GenBank/DDBJ whole genome shotgun (WGS) entry which is preliminary data.</text>
</comment>
<dbReference type="PROSITE" id="PS01095">
    <property type="entry name" value="GH18_1"/>
    <property type="match status" value="1"/>
</dbReference>
<dbReference type="Gene3D" id="3.10.50.10">
    <property type="match status" value="1"/>
</dbReference>
<dbReference type="PANTHER" id="PTHR47700:SF2">
    <property type="entry name" value="CHITINASE"/>
    <property type="match status" value="1"/>
</dbReference>
<dbReference type="InterPro" id="IPR053214">
    <property type="entry name" value="LysM12-like"/>
</dbReference>
<dbReference type="Gene3D" id="3.10.350.10">
    <property type="entry name" value="LysM domain"/>
    <property type="match status" value="3"/>
</dbReference>
<dbReference type="InterPro" id="IPR036779">
    <property type="entry name" value="LysM_dom_sf"/>
</dbReference>
<evidence type="ECO:0000256" key="3">
    <source>
        <dbReference type="ARBA" id="ARBA00008682"/>
    </source>
</evidence>
<dbReference type="Pfam" id="PF00704">
    <property type="entry name" value="Glyco_hydro_18"/>
    <property type="match status" value="1"/>
</dbReference>
<keyword evidence="6" id="KW-0147">Chitin-binding</keyword>
<evidence type="ECO:0000259" key="14">
    <source>
        <dbReference type="PROSITE" id="PS51782"/>
    </source>
</evidence>
<keyword evidence="7 13" id="KW-0378">Hydrolase</keyword>
<proteinExistence type="inferred from homology"/>